<keyword evidence="2" id="KW-0472">Membrane</keyword>
<dbReference type="OrthoDB" id="9773078at2"/>
<dbReference type="AlphaFoldDB" id="A0A1V3L9R7"/>
<dbReference type="PANTHER" id="PTHR43401">
    <property type="entry name" value="L-THREONINE 3-DEHYDROGENASE"/>
    <property type="match status" value="1"/>
</dbReference>
<dbReference type="Gene3D" id="3.40.50.720">
    <property type="entry name" value="NAD(P)-binding Rossmann-like Domain"/>
    <property type="match status" value="1"/>
</dbReference>
<gene>
    <name evidence="5" type="ORF">BKG88_04340</name>
</gene>
<proteinExistence type="predicted"/>
<keyword evidence="2" id="KW-1133">Transmembrane helix</keyword>
<feature type="transmembrane region" description="Helical" evidence="2">
    <location>
        <begin position="169"/>
        <end position="190"/>
    </location>
</feature>
<keyword evidence="1" id="KW-0560">Oxidoreductase</keyword>
<comment type="caution">
    <text evidence="5">The sequence shown here is derived from an EMBL/GenBank/DDBJ whole genome shotgun (WGS) entry which is preliminary data.</text>
</comment>
<organism evidence="5 6">
    <name type="scientific">Rodentibacter ratti</name>
    <dbReference type="NCBI Taxonomy" id="1906745"/>
    <lineage>
        <taxon>Bacteria</taxon>
        <taxon>Pseudomonadati</taxon>
        <taxon>Pseudomonadota</taxon>
        <taxon>Gammaproteobacteria</taxon>
        <taxon>Pasteurellales</taxon>
        <taxon>Pasteurellaceae</taxon>
        <taxon>Rodentibacter</taxon>
    </lineage>
</organism>
<dbReference type="InterPro" id="IPR036291">
    <property type="entry name" value="NAD(P)-bd_dom_sf"/>
</dbReference>
<dbReference type="Pfam" id="PF08240">
    <property type="entry name" value="ADH_N"/>
    <property type="match status" value="1"/>
</dbReference>
<dbReference type="InterPro" id="IPR011032">
    <property type="entry name" value="GroES-like_sf"/>
</dbReference>
<dbReference type="CDD" id="cd08261">
    <property type="entry name" value="Zn_ADH7"/>
    <property type="match status" value="1"/>
</dbReference>
<protein>
    <submittedName>
        <fullName evidence="5">Alcohol dehydrogenase</fullName>
    </submittedName>
</protein>
<evidence type="ECO:0000256" key="1">
    <source>
        <dbReference type="ARBA" id="ARBA00023002"/>
    </source>
</evidence>
<dbReference type="InterPro" id="IPR013154">
    <property type="entry name" value="ADH-like_N"/>
</dbReference>
<evidence type="ECO:0000313" key="6">
    <source>
        <dbReference type="Proteomes" id="UP000189353"/>
    </source>
</evidence>
<dbReference type="SUPFAM" id="SSF51735">
    <property type="entry name" value="NAD(P)-binding Rossmann-fold domains"/>
    <property type="match status" value="1"/>
</dbReference>
<feature type="domain" description="Alcohol dehydrogenase-like N-terminal" evidence="4">
    <location>
        <begin position="27"/>
        <end position="138"/>
    </location>
</feature>
<sequence>MTKLIRAICLEEPNKVLVKEVMYPQKGNNDVLIQVESMGICGSDIGAYRGTNPLVTYPRILGHEIVGKIIESGIGMPKDVKVGDRVIVDPYVYCGKCYPCSIGKTNCCESLKVIGVHIDGGMQEVIRHPAHLITKVPDNLPISQLPLAEPLTIALHALHRANLKENEHIVIIGAGAIGLMAALAAIQYGATPILVDILDKRLEYAKSLGIEHTINPQKEDDMNKIKEITNGRMAEVVMEASGANSSIKNTLHYASFAGRIALTGWPKAETPLPTNLITFKELNIYGSRTSKGEFEEALNMLSTHKINASNIITKSINFEEIPKFISELSNNPENYLKINAVFQMNNQ</sequence>
<dbReference type="GO" id="GO:0016491">
    <property type="term" value="F:oxidoreductase activity"/>
    <property type="evidence" value="ECO:0007669"/>
    <property type="project" value="UniProtKB-KW"/>
</dbReference>
<dbReference type="Gene3D" id="3.90.180.10">
    <property type="entry name" value="Medium-chain alcohol dehydrogenases, catalytic domain"/>
    <property type="match status" value="1"/>
</dbReference>
<feature type="domain" description="Alcohol dehydrogenase-like C-terminal" evidence="3">
    <location>
        <begin position="176"/>
        <end position="302"/>
    </location>
</feature>
<dbReference type="Proteomes" id="UP000189353">
    <property type="component" value="Unassembled WGS sequence"/>
</dbReference>
<evidence type="ECO:0000259" key="3">
    <source>
        <dbReference type="Pfam" id="PF00107"/>
    </source>
</evidence>
<evidence type="ECO:0000313" key="5">
    <source>
        <dbReference type="EMBL" id="OOF86669.1"/>
    </source>
</evidence>
<reference evidence="5 6" key="1">
    <citation type="submission" date="2016-10" db="EMBL/GenBank/DDBJ databases">
        <title>Rodentibacter gen. nov. and new species.</title>
        <authorList>
            <person name="Christensen H."/>
        </authorList>
    </citation>
    <scope>NUCLEOTIDE SEQUENCE [LARGE SCALE GENOMIC DNA]</scope>
    <source>
        <strain evidence="5 6">Ppn158</strain>
    </source>
</reference>
<dbReference type="SUPFAM" id="SSF50129">
    <property type="entry name" value="GroES-like"/>
    <property type="match status" value="1"/>
</dbReference>
<dbReference type="InterPro" id="IPR013149">
    <property type="entry name" value="ADH-like_C"/>
</dbReference>
<dbReference type="Pfam" id="PF00107">
    <property type="entry name" value="ADH_zinc_N"/>
    <property type="match status" value="1"/>
</dbReference>
<name>A0A1V3L9R7_9PAST</name>
<evidence type="ECO:0000256" key="2">
    <source>
        <dbReference type="SAM" id="Phobius"/>
    </source>
</evidence>
<accession>A0A1V3L9R7</accession>
<dbReference type="RefSeq" id="WP_077552647.1">
    <property type="nucleotide sequence ID" value="NZ_MLAI01000013.1"/>
</dbReference>
<dbReference type="InterPro" id="IPR050129">
    <property type="entry name" value="Zn_alcohol_dh"/>
</dbReference>
<keyword evidence="2" id="KW-0812">Transmembrane</keyword>
<evidence type="ECO:0000259" key="4">
    <source>
        <dbReference type="Pfam" id="PF08240"/>
    </source>
</evidence>
<dbReference type="PANTHER" id="PTHR43401:SF2">
    <property type="entry name" value="L-THREONINE 3-DEHYDROGENASE"/>
    <property type="match status" value="1"/>
</dbReference>
<dbReference type="EMBL" id="MLAI01000013">
    <property type="protein sequence ID" value="OOF86669.1"/>
    <property type="molecule type" value="Genomic_DNA"/>
</dbReference>